<dbReference type="EMBL" id="ACJM01000001">
    <property type="protein sequence ID" value="EEG78819.1"/>
    <property type="molecule type" value="Genomic_DNA"/>
</dbReference>
<name>C0GC84_DETAL</name>
<evidence type="ECO:0000313" key="6">
    <source>
        <dbReference type="Proteomes" id="UP000006443"/>
    </source>
</evidence>
<dbReference type="SUPFAM" id="SSF110738">
    <property type="entry name" value="Glycerate kinase I"/>
    <property type="match status" value="1"/>
</dbReference>
<protein>
    <submittedName>
        <fullName evidence="5">Glycerate kinase</fullName>
        <ecNumber evidence="5">2.7.1.31</ecNumber>
    </submittedName>
</protein>
<gene>
    <name evidence="5" type="ORF">DealDRAFT_0093</name>
</gene>
<dbReference type="Proteomes" id="UP000006443">
    <property type="component" value="Unassembled WGS sequence"/>
</dbReference>
<dbReference type="eggNOG" id="COG1929">
    <property type="taxonomic scope" value="Bacteria"/>
</dbReference>
<dbReference type="InterPro" id="IPR004381">
    <property type="entry name" value="Glycerate_kinase"/>
</dbReference>
<organism evidence="5 6">
    <name type="scientific">Dethiobacter alkaliphilus AHT 1</name>
    <dbReference type="NCBI Taxonomy" id="555088"/>
    <lineage>
        <taxon>Bacteria</taxon>
        <taxon>Bacillati</taxon>
        <taxon>Bacillota</taxon>
        <taxon>Dethiobacteria</taxon>
        <taxon>Dethiobacterales</taxon>
        <taxon>Dethiobacteraceae</taxon>
        <taxon>Dethiobacter</taxon>
    </lineage>
</organism>
<dbReference type="OrthoDB" id="9774290at2"/>
<dbReference type="PANTHER" id="PTHR21599">
    <property type="entry name" value="GLYCERATE KINASE"/>
    <property type="match status" value="1"/>
</dbReference>
<dbReference type="PANTHER" id="PTHR21599:SF0">
    <property type="entry name" value="GLYCERATE KINASE"/>
    <property type="match status" value="1"/>
</dbReference>
<sequence length="380" mass="39249">MKIILAPDSFKGSLTATEVTESMARGVQRVFPQAEIIKLPFSDGGEGLVHALVNATGGEIRKQKVTGPLGEELLAFWGVLGDRETAVIEMAAASGLLLVPEEKRNPLIATTYGTGELIKAALSAGFTRLIIGIGGSATNDGGAGMAQALGAGLTDHEGNELPFGGAALARLAHIDTSQINPLIKDAEILVACDVNNPLTGPTGASAIYGPQKGATAEMVAQLDESLKHYAQIILRDLNIAVEQIPGAGAAGGLGAGIMAFLGGSLRSGIDLVMDTVGFTEKLANCDLIITGEGKLDAQSAYGKVPVGVARKAKEKKVPVVVLAGSVETTATALHQEGVTAFFSICTGPMELEQAISQTAALLEHTTEEVLRLCKGTFLRK</sequence>
<dbReference type="Gene3D" id="3.90.1510.10">
    <property type="entry name" value="Glycerate kinase, domain 2"/>
    <property type="match status" value="1"/>
</dbReference>
<dbReference type="NCBIfam" id="TIGR00045">
    <property type="entry name" value="glycerate kinase"/>
    <property type="match status" value="1"/>
</dbReference>
<dbReference type="AlphaFoldDB" id="C0GC84"/>
<evidence type="ECO:0000256" key="4">
    <source>
        <dbReference type="PIRNR" id="PIRNR006078"/>
    </source>
</evidence>
<evidence type="ECO:0000256" key="2">
    <source>
        <dbReference type="ARBA" id="ARBA00022679"/>
    </source>
</evidence>
<comment type="caution">
    <text evidence="5">The sequence shown here is derived from an EMBL/GenBank/DDBJ whole genome shotgun (WGS) entry which is preliminary data.</text>
</comment>
<keyword evidence="2 4" id="KW-0808">Transferase</keyword>
<proteinExistence type="inferred from homology"/>
<dbReference type="Pfam" id="PF02595">
    <property type="entry name" value="Gly_kinase"/>
    <property type="match status" value="1"/>
</dbReference>
<dbReference type="EC" id="2.7.1.31" evidence="5"/>
<dbReference type="InterPro" id="IPR018197">
    <property type="entry name" value="Glycerate_kinase_RE-like"/>
</dbReference>
<dbReference type="InterPro" id="IPR036129">
    <property type="entry name" value="Glycerate_kinase_sf"/>
</dbReference>
<dbReference type="GO" id="GO:0008887">
    <property type="term" value="F:glycerate kinase activity"/>
    <property type="evidence" value="ECO:0007669"/>
    <property type="project" value="UniProtKB-UniRule"/>
</dbReference>
<accession>C0GC84</accession>
<keyword evidence="3 4" id="KW-0418">Kinase</keyword>
<reference evidence="5 6" key="1">
    <citation type="submission" date="2009-02" db="EMBL/GenBank/DDBJ databases">
        <title>Sequencing of the draft genome and assembly of Dethiobacter alkaliphilus AHT 1.</title>
        <authorList>
            <consortium name="US DOE Joint Genome Institute (JGI-PGF)"/>
            <person name="Lucas S."/>
            <person name="Copeland A."/>
            <person name="Lapidus A."/>
            <person name="Glavina del Rio T."/>
            <person name="Dalin E."/>
            <person name="Tice H."/>
            <person name="Bruce D."/>
            <person name="Goodwin L."/>
            <person name="Pitluck S."/>
            <person name="Larimer F."/>
            <person name="Land M.L."/>
            <person name="Hauser L."/>
            <person name="Muyzer G."/>
        </authorList>
    </citation>
    <scope>NUCLEOTIDE SEQUENCE [LARGE SCALE GENOMIC DNA]</scope>
    <source>
        <strain evidence="5 6">AHT 1</strain>
    </source>
</reference>
<dbReference type="GO" id="GO:0031388">
    <property type="term" value="P:organic acid phosphorylation"/>
    <property type="evidence" value="ECO:0007669"/>
    <property type="project" value="UniProtKB-UniRule"/>
</dbReference>
<dbReference type="STRING" id="555088.DealDRAFT_0093"/>
<dbReference type="RefSeq" id="WP_008513811.1">
    <property type="nucleotide sequence ID" value="NZ_ACJM01000001.1"/>
</dbReference>
<evidence type="ECO:0000256" key="3">
    <source>
        <dbReference type="ARBA" id="ARBA00022777"/>
    </source>
</evidence>
<evidence type="ECO:0000313" key="5">
    <source>
        <dbReference type="EMBL" id="EEG78819.1"/>
    </source>
</evidence>
<dbReference type="Gene3D" id="3.40.50.10350">
    <property type="entry name" value="Glycerate kinase, domain 1"/>
    <property type="match status" value="1"/>
</dbReference>
<dbReference type="PIRSF" id="PIRSF006078">
    <property type="entry name" value="GlxK"/>
    <property type="match status" value="1"/>
</dbReference>
<dbReference type="InterPro" id="IPR018193">
    <property type="entry name" value="Glyc_kinase_flavodox-like_fold"/>
</dbReference>
<keyword evidence="6" id="KW-1185">Reference proteome</keyword>
<comment type="similarity">
    <text evidence="1 4">Belongs to the glycerate kinase type-1 family.</text>
</comment>
<evidence type="ECO:0000256" key="1">
    <source>
        <dbReference type="ARBA" id="ARBA00006284"/>
    </source>
</evidence>